<evidence type="ECO:0000256" key="13">
    <source>
        <dbReference type="ARBA" id="ARBA00023224"/>
    </source>
</evidence>
<keyword evidence="12" id="KW-0325">Glycoprotein</keyword>
<dbReference type="InterPro" id="IPR002962">
    <property type="entry name" value="Peropsin"/>
</dbReference>
<dbReference type="GeneTree" id="ENSGT01120000271854"/>
<evidence type="ECO:0000259" key="16">
    <source>
        <dbReference type="PROSITE" id="PS50262"/>
    </source>
</evidence>
<sequence length="370" mass="40945">MGLDSLVNASDEVVPYGGKSAFTQLEHNIVASYLITAGIVSLASNIVVLLMFVKCKELRTATNAIIINLAFTDIGVAAIGYPLSAASDLHGSWKFGYTGCQIYAALNIFFGMASIGLLTVVAIDRYLSICRPDIGSTSTQSFCIHPLHVIVLSINETKPLYLFLFPRKGQKMTVRSYTLLILAAWLNAVFWSSMPIVGWSGYAPDPTGATCTINWRQNDASFVSYTMAVIAVNFVVPLGVMFYCYYNVSITMKRFKASNCLENLNMDWSDQMDVTRMSVVMIVMFLVAWSPYSIVCLWASFSDPKNIPAAMAIIAPLFAKSSTFYNPCIYVVANKKFRRAIIGMLRCQTRQRMTINIEVPMTASQIPLTQ</sequence>
<keyword evidence="2" id="KW-0600">Photoreceptor protein</keyword>
<feature type="transmembrane region" description="Helical" evidence="15">
    <location>
        <begin position="307"/>
        <end position="333"/>
    </location>
</feature>
<feature type="transmembrane region" description="Helical" evidence="15">
    <location>
        <begin position="222"/>
        <end position="246"/>
    </location>
</feature>
<keyword evidence="6 15" id="KW-1133">Transmembrane helix</keyword>
<keyword evidence="7" id="KW-0157">Chromophore</keyword>
<feature type="transmembrane region" description="Helical" evidence="15">
    <location>
        <begin position="65"/>
        <end position="83"/>
    </location>
</feature>
<dbReference type="InterPro" id="IPR000276">
    <property type="entry name" value="GPCR_Rhodpsn"/>
</dbReference>
<evidence type="ECO:0000313" key="18">
    <source>
        <dbReference type="Proteomes" id="UP000694546"/>
    </source>
</evidence>
<keyword evidence="3" id="KW-0716">Sensory transduction</keyword>
<feature type="domain" description="G-protein coupled receptors family 1 profile" evidence="16">
    <location>
        <begin position="44"/>
        <end position="330"/>
    </location>
</feature>
<keyword evidence="4 14" id="KW-0812">Transmembrane</keyword>
<dbReference type="GO" id="GO:0007602">
    <property type="term" value="P:phototransduction"/>
    <property type="evidence" value="ECO:0007669"/>
    <property type="project" value="UniProtKB-KW"/>
</dbReference>
<dbReference type="PROSITE" id="PS00238">
    <property type="entry name" value="OPSIN"/>
    <property type="match status" value="1"/>
</dbReference>
<organism evidence="17 18">
    <name type="scientific">Gadus morhua</name>
    <name type="common">Atlantic cod</name>
    <dbReference type="NCBI Taxonomy" id="8049"/>
    <lineage>
        <taxon>Eukaryota</taxon>
        <taxon>Metazoa</taxon>
        <taxon>Chordata</taxon>
        <taxon>Craniata</taxon>
        <taxon>Vertebrata</taxon>
        <taxon>Euteleostomi</taxon>
        <taxon>Actinopterygii</taxon>
        <taxon>Neopterygii</taxon>
        <taxon>Teleostei</taxon>
        <taxon>Neoteleostei</taxon>
        <taxon>Acanthomorphata</taxon>
        <taxon>Zeiogadaria</taxon>
        <taxon>Gadariae</taxon>
        <taxon>Gadiformes</taxon>
        <taxon>Gadoidei</taxon>
        <taxon>Gadidae</taxon>
        <taxon>Gadus</taxon>
    </lineage>
</organism>
<dbReference type="PRINTS" id="PR01244">
    <property type="entry name" value="PEROPSIN"/>
</dbReference>
<evidence type="ECO:0000256" key="12">
    <source>
        <dbReference type="ARBA" id="ARBA00023180"/>
    </source>
</evidence>
<comment type="similarity">
    <text evidence="14">Belongs to the G-protein coupled receptor 1 family.</text>
</comment>
<evidence type="ECO:0000256" key="14">
    <source>
        <dbReference type="RuleBase" id="RU000688"/>
    </source>
</evidence>
<evidence type="ECO:0000256" key="15">
    <source>
        <dbReference type="SAM" id="Phobius"/>
    </source>
</evidence>
<dbReference type="SUPFAM" id="SSF81321">
    <property type="entry name" value="Family A G protein-coupled receptor-like"/>
    <property type="match status" value="2"/>
</dbReference>
<evidence type="ECO:0000256" key="3">
    <source>
        <dbReference type="ARBA" id="ARBA00022606"/>
    </source>
</evidence>
<dbReference type="GO" id="GO:0016020">
    <property type="term" value="C:membrane"/>
    <property type="evidence" value="ECO:0007669"/>
    <property type="project" value="UniProtKB-SubCell"/>
</dbReference>
<feature type="transmembrane region" description="Helical" evidence="15">
    <location>
        <begin position="30"/>
        <end position="53"/>
    </location>
</feature>
<evidence type="ECO:0000313" key="17">
    <source>
        <dbReference type="Ensembl" id="ENSGMOP00000065942.1"/>
    </source>
</evidence>
<evidence type="ECO:0000256" key="10">
    <source>
        <dbReference type="ARBA" id="ARBA00023157"/>
    </source>
</evidence>
<evidence type="ECO:0000256" key="8">
    <source>
        <dbReference type="ARBA" id="ARBA00023040"/>
    </source>
</evidence>
<keyword evidence="5" id="KW-0681">Retinal protein</keyword>
<name>A0A8C5CVR2_GADMO</name>
<dbReference type="AlphaFoldDB" id="A0A8C5CVR2"/>
<dbReference type="Gene3D" id="1.20.1070.10">
    <property type="entry name" value="Rhodopsin 7-helix transmembrane proteins"/>
    <property type="match status" value="1"/>
</dbReference>
<dbReference type="Ensembl" id="ENSGMOT00000066587.1">
    <property type="protein sequence ID" value="ENSGMOP00000065942.1"/>
    <property type="gene ID" value="ENSGMOG00000003249.2"/>
</dbReference>
<proteinExistence type="inferred from homology"/>
<dbReference type="Proteomes" id="UP000694546">
    <property type="component" value="Chromosome 5"/>
</dbReference>
<evidence type="ECO:0000256" key="7">
    <source>
        <dbReference type="ARBA" id="ARBA00022991"/>
    </source>
</evidence>
<keyword evidence="9 15" id="KW-0472">Membrane</keyword>
<dbReference type="InterPro" id="IPR027430">
    <property type="entry name" value="Retinal_BS"/>
</dbReference>
<gene>
    <name evidence="17" type="primary">rrh</name>
</gene>
<dbReference type="GO" id="GO:0007601">
    <property type="term" value="P:visual perception"/>
    <property type="evidence" value="ECO:0007669"/>
    <property type="project" value="InterPro"/>
</dbReference>
<dbReference type="OMA" id="MHWNDSS"/>
<protein>
    <submittedName>
        <fullName evidence="17">Retinal pigment epithelium-derived rhodopsin homolog</fullName>
    </submittedName>
</protein>
<evidence type="ECO:0000256" key="5">
    <source>
        <dbReference type="ARBA" id="ARBA00022925"/>
    </source>
</evidence>
<keyword evidence="13 14" id="KW-0807">Transducer</keyword>
<keyword evidence="18" id="KW-1185">Reference proteome</keyword>
<reference evidence="17" key="2">
    <citation type="submission" date="2025-09" db="UniProtKB">
        <authorList>
            <consortium name="Ensembl"/>
        </authorList>
    </citation>
    <scope>IDENTIFICATION</scope>
</reference>
<dbReference type="PROSITE" id="PS00237">
    <property type="entry name" value="G_PROTEIN_RECEP_F1_1"/>
    <property type="match status" value="1"/>
</dbReference>
<dbReference type="InterPro" id="IPR017452">
    <property type="entry name" value="GPCR_Rhodpsn_7TM"/>
</dbReference>
<evidence type="ECO:0000256" key="4">
    <source>
        <dbReference type="ARBA" id="ARBA00022692"/>
    </source>
</evidence>
<keyword evidence="11 14" id="KW-0675">Receptor</keyword>
<evidence type="ECO:0000256" key="2">
    <source>
        <dbReference type="ARBA" id="ARBA00022543"/>
    </source>
</evidence>
<dbReference type="PRINTS" id="PR00237">
    <property type="entry name" value="GPCRRHODOPSN"/>
</dbReference>
<keyword evidence="8 14" id="KW-0297">G-protein coupled receptor</keyword>
<reference evidence="17" key="1">
    <citation type="submission" date="2025-08" db="UniProtKB">
        <authorList>
            <consortium name="Ensembl"/>
        </authorList>
    </citation>
    <scope>IDENTIFICATION</scope>
</reference>
<dbReference type="GO" id="GO:0004930">
    <property type="term" value="F:G protein-coupled receptor activity"/>
    <property type="evidence" value="ECO:0007669"/>
    <property type="project" value="UniProtKB-KW"/>
</dbReference>
<evidence type="ECO:0000256" key="6">
    <source>
        <dbReference type="ARBA" id="ARBA00022989"/>
    </source>
</evidence>
<feature type="transmembrane region" description="Helical" evidence="15">
    <location>
        <begin position="279"/>
        <end position="301"/>
    </location>
</feature>
<evidence type="ECO:0000256" key="9">
    <source>
        <dbReference type="ARBA" id="ARBA00023136"/>
    </source>
</evidence>
<evidence type="ECO:0000256" key="1">
    <source>
        <dbReference type="ARBA" id="ARBA00004141"/>
    </source>
</evidence>
<accession>A0A8C5CVR2</accession>
<feature type="transmembrane region" description="Helical" evidence="15">
    <location>
        <begin position="177"/>
        <end position="202"/>
    </location>
</feature>
<dbReference type="PANTHER" id="PTHR24240">
    <property type="entry name" value="OPSIN"/>
    <property type="match status" value="1"/>
</dbReference>
<dbReference type="PROSITE" id="PS50262">
    <property type="entry name" value="G_PROTEIN_RECEP_F1_2"/>
    <property type="match status" value="1"/>
</dbReference>
<dbReference type="Pfam" id="PF00001">
    <property type="entry name" value="7tm_1"/>
    <property type="match status" value="2"/>
</dbReference>
<dbReference type="InterPro" id="IPR050125">
    <property type="entry name" value="GPCR_opsins"/>
</dbReference>
<comment type="subcellular location">
    <subcellularLocation>
        <location evidence="1">Membrane</location>
        <topology evidence="1">Multi-pass membrane protein</topology>
    </subcellularLocation>
</comment>
<feature type="transmembrane region" description="Helical" evidence="15">
    <location>
        <begin position="103"/>
        <end position="123"/>
    </location>
</feature>
<dbReference type="GO" id="GO:0009881">
    <property type="term" value="F:photoreceptor activity"/>
    <property type="evidence" value="ECO:0007669"/>
    <property type="project" value="UniProtKB-KW"/>
</dbReference>
<evidence type="ECO:0000256" key="11">
    <source>
        <dbReference type="ARBA" id="ARBA00023170"/>
    </source>
</evidence>
<dbReference type="CDD" id="cd15073">
    <property type="entry name" value="7tmA_Peropsin"/>
    <property type="match status" value="1"/>
</dbReference>
<keyword evidence="10" id="KW-1015">Disulfide bond</keyword>